<keyword evidence="2" id="KW-1185">Reference proteome</keyword>
<evidence type="ECO:0000313" key="1">
    <source>
        <dbReference type="EMBL" id="SIS20346.1"/>
    </source>
</evidence>
<dbReference type="Gene3D" id="1.20.120.450">
    <property type="entry name" value="dinb family like domain"/>
    <property type="match status" value="1"/>
</dbReference>
<dbReference type="SUPFAM" id="SSF109854">
    <property type="entry name" value="DinB/YfiT-like putative metalloenzymes"/>
    <property type="match status" value="1"/>
</dbReference>
<dbReference type="InterPro" id="IPR007061">
    <property type="entry name" value="MST-like"/>
</dbReference>
<gene>
    <name evidence="1" type="ORF">SAMN05445060_3591</name>
</gene>
<protein>
    <submittedName>
        <fullName evidence="1">Uncharacterized damage-inducible protein DinB (Forms a four-helix bundle)</fullName>
    </submittedName>
</protein>
<dbReference type="RefSeq" id="WP_076482354.1">
    <property type="nucleotide sequence ID" value="NZ_FTNT01000012.1"/>
</dbReference>
<proteinExistence type="predicted"/>
<organism evidence="1 2">
    <name type="scientific">Williamsia sterculiae</name>
    <dbReference type="NCBI Taxonomy" id="1344003"/>
    <lineage>
        <taxon>Bacteria</taxon>
        <taxon>Bacillati</taxon>
        <taxon>Actinomycetota</taxon>
        <taxon>Actinomycetes</taxon>
        <taxon>Mycobacteriales</taxon>
        <taxon>Nocardiaceae</taxon>
        <taxon>Williamsia</taxon>
    </lineage>
</organism>
<dbReference type="InterPro" id="IPR034660">
    <property type="entry name" value="DinB/YfiT-like"/>
</dbReference>
<dbReference type="OrthoDB" id="4548523at2"/>
<dbReference type="STRING" id="1344003.SAMN05445060_3591"/>
<dbReference type="Pfam" id="PF04978">
    <property type="entry name" value="MST"/>
    <property type="match status" value="1"/>
</dbReference>
<dbReference type="AlphaFoldDB" id="A0A1N7H659"/>
<dbReference type="EMBL" id="FTNT01000012">
    <property type="protein sequence ID" value="SIS20346.1"/>
    <property type="molecule type" value="Genomic_DNA"/>
</dbReference>
<name>A0A1N7H659_9NOCA</name>
<reference evidence="1 2" key="1">
    <citation type="submission" date="2017-01" db="EMBL/GenBank/DDBJ databases">
        <authorList>
            <person name="Mah S.A."/>
            <person name="Swanson W.J."/>
            <person name="Moy G.W."/>
            <person name="Vacquier V.D."/>
        </authorList>
    </citation>
    <scope>NUCLEOTIDE SEQUENCE [LARGE SCALE GENOMIC DNA]</scope>
    <source>
        <strain evidence="1 2">CPCC 203464</strain>
    </source>
</reference>
<sequence>MTADLTVTDTLPTAGERESLLQFLARQRDLVCWKVAGCSDDAAHRTSMPSGLTMVGLVNHLTDVERSWFREVFAGAEDLDYGWSEEDPDAEFRVDPSVSVDELITAYRTETALCDAAIAGRGLDEMAVTRPMSLRWIIQHMIEETARHLGHLDLLRELADGQVGQEPDTR</sequence>
<evidence type="ECO:0000313" key="2">
    <source>
        <dbReference type="Proteomes" id="UP000186218"/>
    </source>
</evidence>
<accession>A0A1N7H659</accession>
<dbReference type="Proteomes" id="UP000186218">
    <property type="component" value="Unassembled WGS sequence"/>
</dbReference>